<name>A0ABU2NP42_9ACTN</name>
<reference evidence="3" key="1">
    <citation type="submission" date="2023-07" db="EMBL/GenBank/DDBJ databases">
        <title>30 novel species of actinomycetes from the DSMZ collection.</title>
        <authorList>
            <person name="Nouioui I."/>
        </authorList>
    </citation>
    <scope>NUCLEOTIDE SEQUENCE [LARGE SCALE GENOMIC DNA]</scope>
    <source>
        <strain evidence="3">DSM 42041</strain>
    </source>
</reference>
<dbReference type="InterPro" id="IPR029063">
    <property type="entry name" value="SAM-dependent_MTases_sf"/>
</dbReference>
<organism evidence="2 3">
    <name type="scientific">Streptomyces hazeniae</name>
    <dbReference type="NCBI Taxonomy" id="3075538"/>
    <lineage>
        <taxon>Bacteria</taxon>
        <taxon>Bacillati</taxon>
        <taxon>Actinomycetota</taxon>
        <taxon>Actinomycetes</taxon>
        <taxon>Kitasatosporales</taxon>
        <taxon>Streptomycetaceae</taxon>
        <taxon>Streptomyces</taxon>
    </lineage>
</organism>
<evidence type="ECO:0000313" key="3">
    <source>
        <dbReference type="Proteomes" id="UP001183414"/>
    </source>
</evidence>
<dbReference type="SUPFAM" id="SSF53335">
    <property type="entry name" value="S-adenosyl-L-methionine-dependent methyltransferases"/>
    <property type="match status" value="1"/>
</dbReference>
<dbReference type="GO" id="GO:0008168">
    <property type="term" value="F:methyltransferase activity"/>
    <property type="evidence" value="ECO:0007669"/>
    <property type="project" value="UniProtKB-KW"/>
</dbReference>
<dbReference type="GO" id="GO:0032259">
    <property type="term" value="P:methylation"/>
    <property type="evidence" value="ECO:0007669"/>
    <property type="project" value="UniProtKB-KW"/>
</dbReference>
<accession>A0ABU2NP42</accession>
<dbReference type="RefSeq" id="WP_311672586.1">
    <property type="nucleotide sequence ID" value="NZ_JAVREQ010000005.1"/>
</dbReference>
<dbReference type="EMBL" id="JAVREQ010000005">
    <property type="protein sequence ID" value="MDT0378744.1"/>
    <property type="molecule type" value="Genomic_DNA"/>
</dbReference>
<comment type="caution">
    <text evidence="2">The sequence shown here is derived from an EMBL/GenBank/DDBJ whole genome shotgun (WGS) entry which is preliminary data.</text>
</comment>
<proteinExistence type="predicted"/>
<dbReference type="Pfam" id="PF13649">
    <property type="entry name" value="Methyltransf_25"/>
    <property type="match status" value="1"/>
</dbReference>
<gene>
    <name evidence="2" type="ORF">RM572_08130</name>
</gene>
<protein>
    <submittedName>
        <fullName evidence="2">Methyltransferase domain-containing protein</fullName>
    </submittedName>
</protein>
<dbReference type="InterPro" id="IPR041698">
    <property type="entry name" value="Methyltransf_25"/>
</dbReference>
<sequence>MTPTLVHHPQRARDWAEIQERMLVPLYEAVFDRLEVGSASHVLDLGCGSGLALLLAAARGASVTGVEPDETRLALARERLMPEPGGDPGGRRVRLVGARVEDEVPLHEPLPTVVTAFEALPGPEVLSRTVTSLERNTPVVLAGWGPAERCGAASVLRVAERTADTADRQDGEAGEAPRMPGCWQPGGRDGLEELARTAGLRLDGSGRVSCPFGYADMDSAVRGLLSTGLYDRAERTAEEGVVRAELIEALAPHRRGDGTVWMPNLFRYVIARV</sequence>
<keyword evidence="2" id="KW-0489">Methyltransferase</keyword>
<feature type="domain" description="Methyltransferase" evidence="1">
    <location>
        <begin position="42"/>
        <end position="108"/>
    </location>
</feature>
<keyword evidence="2" id="KW-0808">Transferase</keyword>
<dbReference type="CDD" id="cd02440">
    <property type="entry name" value="AdoMet_MTases"/>
    <property type="match status" value="1"/>
</dbReference>
<dbReference type="Proteomes" id="UP001183414">
    <property type="component" value="Unassembled WGS sequence"/>
</dbReference>
<dbReference type="Gene3D" id="3.40.50.150">
    <property type="entry name" value="Vaccinia Virus protein VP39"/>
    <property type="match status" value="1"/>
</dbReference>
<keyword evidence="3" id="KW-1185">Reference proteome</keyword>
<evidence type="ECO:0000259" key="1">
    <source>
        <dbReference type="Pfam" id="PF13649"/>
    </source>
</evidence>
<evidence type="ECO:0000313" key="2">
    <source>
        <dbReference type="EMBL" id="MDT0378744.1"/>
    </source>
</evidence>